<dbReference type="EMBL" id="AQFT01000133">
    <property type="protein sequence ID" value="EMZ21421.1"/>
    <property type="molecule type" value="Genomic_DNA"/>
</dbReference>
<dbReference type="STRING" id="1235802.C823_04565"/>
<keyword evidence="2" id="KW-1185">Reference proteome</keyword>
<dbReference type="eggNOG" id="ENOG50309J3">
    <property type="taxonomic scope" value="Bacteria"/>
</dbReference>
<protein>
    <submittedName>
        <fullName evidence="1">Uncharacterized protein</fullName>
    </submittedName>
</protein>
<organism evidence="1 2">
    <name type="scientific">Eubacterium plexicaudatum ASF492</name>
    <dbReference type="NCBI Taxonomy" id="1235802"/>
    <lineage>
        <taxon>Bacteria</taxon>
        <taxon>Bacillati</taxon>
        <taxon>Bacillota</taxon>
        <taxon>Clostridia</taxon>
        <taxon>Eubacteriales</taxon>
        <taxon>Eubacteriaceae</taxon>
        <taxon>Eubacterium</taxon>
    </lineage>
</organism>
<reference evidence="1 2" key="1">
    <citation type="journal article" date="2014" name="Genome Announc.">
        <title>Draft genome sequences of the altered schaedler flora, a defined bacterial community from gnotobiotic mice.</title>
        <authorList>
            <person name="Wannemuehler M.J."/>
            <person name="Overstreet A.M."/>
            <person name="Ward D.V."/>
            <person name="Phillips G.J."/>
        </authorList>
    </citation>
    <scope>NUCLEOTIDE SEQUENCE [LARGE SCALE GENOMIC DNA]</scope>
    <source>
        <strain evidence="1 2">ASF492</strain>
    </source>
</reference>
<dbReference type="OrthoDB" id="2087103at2"/>
<evidence type="ECO:0000313" key="2">
    <source>
        <dbReference type="Proteomes" id="UP000012589"/>
    </source>
</evidence>
<proteinExistence type="predicted"/>
<dbReference type="HOGENOM" id="CLU_1097133_0_0_9"/>
<gene>
    <name evidence="1" type="ORF">C823_04565</name>
</gene>
<sequence length="254" mass="28806">MNYKELSLDELKKIAKEKGIIVGNSGQEKIIEKLKKNDLENSMQLLIDGSDIKGDISKDEINNDTIRNESKNSIENTKGNVIGAINDIVSDLEDFEESDEKDNSIEDIGMNEEVPCMSIQFGGIVYTSPITGATYKWHKIGDVEYLTIKELTSMNNSKPVFLNRPWIILQDIRAINKFRLMSKYEEVAKVNQLKKLFATGDNKLIEKTIESALKSGMREVVISKVRTMYNNGVLNNTHIIKLLEDKLRFEIASN</sequence>
<dbReference type="Proteomes" id="UP000012589">
    <property type="component" value="Unassembled WGS sequence"/>
</dbReference>
<name>N1ZZV9_9FIRM</name>
<dbReference type="PATRIC" id="fig|1235802.3.peg.4850"/>
<comment type="caution">
    <text evidence="1">The sequence shown here is derived from an EMBL/GenBank/DDBJ whole genome shotgun (WGS) entry which is preliminary data.</text>
</comment>
<accession>N1ZZV9</accession>
<evidence type="ECO:0000313" key="1">
    <source>
        <dbReference type="EMBL" id="EMZ21421.1"/>
    </source>
</evidence>
<dbReference type="AlphaFoldDB" id="N1ZZV9"/>